<feature type="binding site" evidence="5">
    <location>
        <position position="282"/>
    </location>
    <ligand>
        <name>FAD</name>
        <dbReference type="ChEBI" id="CHEBI:57692"/>
    </ligand>
</feature>
<dbReference type="Gene3D" id="3.90.660.10">
    <property type="match status" value="1"/>
</dbReference>
<evidence type="ECO:0000313" key="9">
    <source>
        <dbReference type="EMBL" id="KEY70204.1"/>
    </source>
</evidence>
<dbReference type="EMBL" id="KL648458">
    <property type="protein sequence ID" value="KEY70204.1"/>
    <property type="molecule type" value="Genomic_DNA"/>
</dbReference>
<evidence type="ECO:0000259" key="8">
    <source>
        <dbReference type="Pfam" id="PF01593"/>
    </source>
</evidence>
<evidence type="ECO:0000256" key="5">
    <source>
        <dbReference type="PIRSR" id="PIRSR601613-1"/>
    </source>
</evidence>
<reference evidence="9 10" key="1">
    <citation type="journal article" date="2014" name="BMC Genomics">
        <title>Comparative genome sequencing reveals chemotype-specific gene clusters in the toxigenic black mold Stachybotrys.</title>
        <authorList>
            <person name="Semeiks J."/>
            <person name="Borek D."/>
            <person name="Otwinowski Z."/>
            <person name="Grishin N.V."/>
        </authorList>
    </citation>
    <scope>NUCLEOTIDE SEQUENCE [LARGE SCALE GENOMIC DNA]</scope>
    <source>
        <strain evidence="10">CBS 109288 / IBT 7711</strain>
    </source>
</reference>
<evidence type="ECO:0000256" key="1">
    <source>
        <dbReference type="ARBA" id="ARBA00001974"/>
    </source>
</evidence>
<feature type="binding site" evidence="5">
    <location>
        <position position="60"/>
    </location>
    <ligand>
        <name>FAD</name>
        <dbReference type="ChEBI" id="CHEBI:57692"/>
    </ligand>
</feature>
<dbReference type="HOGENOM" id="CLU_004498_0_3_1"/>
<evidence type="ECO:0000256" key="7">
    <source>
        <dbReference type="SAM" id="SignalP"/>
    </source>
</evidence>
<feature type="chain" id="PRO_5001771193" description="Amine oxidase" evidence="7">
    <location>
        <begin position="19"/>
        <end position="508"/>
    </location>
</feature>
<feature type="domain" description="Amine oxidase" evidence="8">
    <location>
        <begin position="59"/>
        <end position="499"/>
    </location>
</feature>
<keyword evidence="3 6" id="KW-0560">Oxidoreductase</keyword>
<dbReference type="EC" id="1.4.3.-" evidence="6"/>
<dbReference type="OrthoDB" id="5046242at2759"/>
<comment type="cofactor">
    <cofactor evidence="1 6">
        <name>FAD</name>
        <dbReference type="ChEBI" id="CHEBI:57692"/>
    </cofactor>
</comment>
<dbReference type="InterPro" id="IPR002937">
    <property type="entry name" value="Amino_oxidase"/>
</dbReference>
<feature type="binding site" evidence="5">
    <location>
        <begin position="79"/>
        <end position="80"/>
    </location>
    <ligand>
        <name>FAD</name>
        <dbReference type="ChEBI" id="CHEBI:57692"/>
    </ligand>
</feature>
<dbReference type="Gene3D" id="1.10.405.10">
    <property type="entry name" value="Guanine Nucleotide Dissociation Inhibitor, domain 1"/>
    <property type="match status" value="1"/>
</dbReference>
<dbReference type="InterPro" id="IPR050703">
    <property type="entry name" value="Flavin_MAO"/>
</dbReference>
<evidence type="ECO:0000256" key="4">
    <source>
        <dbReference type="ARBA" id="ARBA00048448"/>
    </source>
</evidence>
<dbReference type="PANTHER" id="PTHR43563">
    <property type="entry name" value="AMINE OXIDASE"/>
    <property type="match status" value="1"/>
</dbReference>
<evidence type="ECO:0000313" key="10">
    <source>
        <dbReference type="Proteomes" id="UP000028045"/>
    </source>
</evidence>
<sequence length="508" mass="54633">MPILSNVRLITVFCLSSASQTLLPGSALVDAAATGQHLNHRIDGAPPTEVDVVVVGGGFSGLMSAYDLDQAGLKTVVLEAKEVIGGRSRSITRQSGPGIIELGATWINNITQPEVFALTEMFGLETAEQFTEGDSIVQGDDGRALRFPPGAPTDNETLAELEGLLYALIDEAAEEVDIHDFEFPAEKDVTLDQWVAQHNLWQHQHVRTMTSGLTTALLGREPHEIGAHYFLDYVKSGQGLVSLSSEGEFGAQSLKIKQGTTSIATNLADSLTLGSVRVDTPVSSVTQHNDTVLVTAETGETFRAKKVIIAIPTNTYSDVTFSPALPCDKTALASQTKPGIYAKLIINYAEPWWRNAGLAGKFTSAVGPVSFGWETSDLALSQYSLAIFVAGDKAARWHELPEGRKGDAIIEHLTSLVGDELADEARNVLELNYVEWTLEEYLWGAPTNSMGPGLLRKYGAVLREPFGDVHFGGGETAYEWKGYLEGAVTAGQRAAKEVIEALSTEGNE</sequence>
<proteinExistence type="inferred from homology"/>
<name>A0A084AY25_STACB</name>
<keyword evidence="6" id="KW-0285">Flavoprotein</keyword>
<dbReference type="AlphaFoldDB" id="A0A084AY25"/>
<keyword evidence="7" id="KW-0732">Signal</keyword>
<feature type="signal peptide" evidence="7">
    <location>
        <begin position="1"/>
        <end position="18"/>
    </location>
</feature>
<dbReference type="Gene3D" id="3.50.50.60">
    <property type="entry name" value="FAD/NAD(P)-binding domain"/>
    <property type="match status" value="1"/>
</dbReference>
<feature type="binding site" evidence="5">
    <location>
        <position position="388"/>
    </location>
    <ligand>
        <name>substrate</name>
    </ligand>
</feature>
<comment type="similarity">
    <text evidence="2 6">Belongs to the flavin monoamine oxidase family.</text>
</comment>
<dbReference type="SUPFAM" id="SSF51905">
    <property type="entry name" value="FAD/NAD(P)-binding domain"/>
    <property type="match status" value="1"/>
</dbReference>
<accession>A0A084AY25</accession>
<evidence type="ECO:0000256" key="2">
    <source>
        <dbReference type="ARBA" id="ARBA00005995"/>
    </source>
</evidence>
<dbReference type="InterPro" id="IPR036188">
    <property type="entry name" value="FAD/NAD-bd_sf"/>
</dbReference>
<comment type="catalytic activity">
    <reaction evidence="4">
        <text>a secondary aliphatic amine + O2 + H2O = a primary amine + an aldehyde + H2O2</text>
        <dbReference type="Rhea" id="RHEA:26414"/>
        <dbReference type="ChEBI" id="CHEBI:15377"/>
        <dbReference type="ChEBI" id="CHEBI:15379"/>
        <dbReference type="ChEBI" id="CHEBI:16240"/>
        <dbReference type="ChEBI" id="CHEBI:17478"/>
        <dbReference type="ChEBI" id="CHEBI:58855"/>
        <dbReference type="ChEBI" id="CHEBI:65296"/>
        <dbReference type="EC" id="1.4.3.4"/>
    </reaction>
</comment>
<organism evidence="9 10">
    <name type="scientific">Stachybotrys chartarum (strain CBS 109288 / IBT 7711)</name>
    <name type="common">Toxic black mold</name>
    <name type="synonym">Stilbospora chartarum</name>
    <dbReference type="NCBI Taxonomy" id="1280523"/>
    <lineage>
        <taxon>Eukaryota</taxon>
        <taxon>Fungi</taxon>
        <taxon>Dikarya</taxon>
        <taxon>Ascomycota</taxon>
        <taxon>Pezizomycotina</taxon>
        <taxon>Sordariomycetes</taxon>
        <taxon>Hypocreomycetidae</taxon>
        <taxon>Hypocreales</taxon>
        <taxon>Stachybotryaceae</taxon>
        <taxon>Stachybotrys</taxon>
    </lineage>
</organism>
<dbReference type="Proteomes" id="UP000028045">
    <property type="component" value="Unassembled WGS sequence"/>
</dbReference>
<dbReference type="InterPro" id="IPR001613">
    <property type="entry name" value="Flavin_amine_oxidase"/>
</dbReference>
<dbReference type="PRINTS" id="PR00757">
    <property type="entry name" value="AMINEOXDASEF"/>
</dbReference>
<feature type="binding site" evidence="5">
    <location>
        <position position="475"/>
    </location>
    <ligand>
        <name>FAD</name>
        <dbReference type="ChEBI" id="CHEBI:57692"/>
    </ligand>
</feature>
<dbReference type="GO" id="GO:0097621">
    <property type="term" value="F:monoamine oxidase activity"/>
    <property type="evidence" value="ECO:0007669"/>
    <property type="project" value="UniProtKB-EC"/>
</dbReference>
<evidence type="ECO:0000256" key="6">
    <source>
        <dbReference type="RuleBase" id="RU362067"/>
    </source>
</evidence>
<dbReference type="SUPFAM" id="SSF54373">
    <property type="entry name" value="FAD-linked reductases, C-terminal domain"/>
    <property type="match status" value="1"/>
</dbReference>
<protein>
    <recommendedName>
        <fullName evidence="6">Amine oxidase</fullName>
        <ecNumber evidence="6">1.4.3.-</ecNumber>
    </recommendedName>
</protein>
<dbReference type="Pfam" id="PF01593">
    <property type="entry name" value="Amino_oxidase"/>
    <property type="match status" value="1"/>
</dbReference>
<gene>
    <name evidence="9" type="ORF">S7711_03423</name>
</gene>
<keyword evidence="6" id="KW-0274">FAD</keyword>
<dbReference type="PANTHER" id="PTHR43563:SF14">
    <property type="entry name" value="AMINE OXIDASE"/>
    <property type="match status" value="1"/>
</dbReference>
<evidence type="ECO:0000256" key="3">
    <source>
        <dbReference type="ARBA" id="ARBA00023002"/>
    </source>
</evidence>
<keyword evidence="10" id="KW-1185">Reference proteome</keyword>